<accession>A0A2U8DP20</accession>
<name>A0A2U8DP20_9CLOT</name>
<dbReference type="RefSeq" id="WP_032078153.1">
    <property type="nucleotide sequence ID" value="NZ_CP020953.1"/>
</dbReference>
<evidence type="ECO:0000313" key="4">
    <source>
        <dbReference type="EMBL" id="AWI04338.1"/>
    </source>
</evidence>
<dbReference type="Pfam" id="PF12671">
    <property type="entry name" value="Amidase_6"/>
    <property type="match status" value="1"/>
</dbReference>
<dbReference type="OrthoDB" id="1937665at2"/>
<dbReference type="InterPro" id="IPR024301">
    <property type="entry name" value="Amidase_6"/>
</dbReference>
<dbReference type="PANTHER" id="PTHR40032">
    <property type="entry name" value="EXPORTED PROTEIN-RELATED"/>
    <property type="match status" value="1"/>
</dbReference>
<gene>
    <name evidence="4" type="ORF">B9W14_07440</name>
</gene>
<reference evidence="5" key="1">
    <citation type="submission" date="2017-04" db="EMBL/GenBank/DDBJ databases">
        <authorList>
            <person name="Song Y."/>
            <person name="Cho B.-K."/>
        </authorList>
    </citation>
    <scope>NUCLEOTIDE SEQUENCE [LARGE SCALE GENOMIC DNA]</scope>
    <source>
        <strain evidence="5">SL1</strain>
    </source>
</reference>
<protein>
    <recommendedName>
        <fullName evidence="3">Putative amidase domain-containing protein</fullName>
    </recommendedName>
</protein>
<sequence length="395" mass="45037">MIKRKIATFLLCASLLGTNLSFSSTAFASSVNSNVTYTQNDTLTKADEANIKESINEVLSFKYEILKTGKSKNYSDIIKNPKLLELINAKSKLDVEWFKKFDGKTDEYISNVNIINSSKTAFKTYVINVNYNVEFKIKGTDVTSKSGEKYRFEVKCENGKWYITKMLNLNETNESKNNQLKQEVFLDIDNNFSDYEDKIDLELKNINDNYENMDENYNNFIQSTPNNNNSENRLVGRSYANFNYNAKAAVSYAQKYGKDPNPNYVYSRDSRGKGVDCTNFVSQCVLAGGIPASSYWYAYSNSWVRVIDFWSYMTSNGYGSTVEGVRGDGTQGARAGDVVQFANNLYWSHSVILSGTILGGQWVYCGHSDERLDYPLYIAYDDGGYKRLRTLKFWH</sequence>
<organism evidence="4 5">
    <name type="scientific">Clostridium drakei</name>
    <dbReference type="NCBI Taxonomy" id="332101"/>
    <lineage>
        <taxon>Bacteria</taxon>
        <taxon>Bacillati</taxon>
        <taxon>Bacillota</taxon>
        <taxon>Clostridia</taxon>
        <taxon>Eubacteriales</taxon>
        <taxon>Clostridiaceae</taxon>
        <taxon>Clostridium</taxon>
    </lineage>
</organism>
<dbReference type="Proteomes" id="UP000244910">
    <property type="component" value="Chromosome"/>
</dbReference>
<feature type="signal peptide" evidence="2">
    <location>
        <begin position="1"/>
        <end position="28"/>
    </location>
</feature>
<proteinExistence type="predicted"/>
<keyword evidence="2" id="KW-0732">Signal</keyword>
<dbReference type="KEGG" id="cdrk:B9W14_07440"/>
<evidence type="ECO:0000256" key="2">
    <source>
        <dbReference type="SAM" id="SignalP"/>
    </source>
</evidence>
<feature type="domain" description="Putative amidase" evidence="3">
    <location>
        <begin position="243"/>
        <end position="379"/>
    </location>
</feature>
<dbReference type="PANTHER" id="PTHR40032:SF1">
    <property type="entry name" value="EXPORTED PROTEIN"/>
    <property type="match status" value="1"/>
</dbReference>
<evidence type="ECO:0000313" key="5">
    <source>
        <dbReference type="Proteomes" id="UP000244910"/>
    </source>
</evidence>
<dbReference type="AlphaFoldDB" id="A0A2U8DP20"/>
<dbReference type="Gene3D" id="3.90.1720.10">
    <property type="entry name" value="endopeptidase domain like (from Nostoc punctiforme)"/>
    <property type="match status" value="1"/>
</dbReference>
<evidence type="ECO:0000259" key="3">
    <source>
        <dbReference type="Pfam" id="PF12671"/>
    </source>
</evidence>
<feature type="coiled-coil region" evidence="1">
    <location>
        <begin position="163"/>
        <end position="223"/>
    </location>
</feature>
<keyword evidence="5" id="KW-1185">Reference proteome</keyword>
<evidence type="ECO:0000256" key="1">
    <source>
        <dbReference type="SAM" id="Coils"/>
    </source>
</evidence>
<dbReference type="EMBL" id="CP020953">
    <property type="protein sequence ID" value="AWI04338.1"/>
    <property type="molecule type" value="Genomic_DNA"/>
</dbReference>
<keyword evidence="1" id="KW-0175">Coiled coil</keyword>
<feature type="chain" id="PRO_5016167171" description="Putative amidase domain-containing protein" evidence="2">
    <location>
        <begin position="29"/>
        <end position="395"/>
    </location>
</feature>